<dbReference type="InterPro" id="IPR003533">
    <property type="entry name" value="Doublecortin_dom"/>
</dbReference>
<keyword evidence="1" id="KW-0677">Repeat</keyword>
<gene>
    <name evidence="3" type="primary">LOC109893979</name>
</gene>
<evidence type="ECO:0000259" key="2">
    <source>
        <dbReference type="PROSITE" id="PS50309"/>
    </source>
</evidence>
<dbReference type="Ensembl" id="ENSOKIT00005071769.1">
    <property type="protein sequence ID" value="ENSOKIP00005067474.1"/>
    <property type="gene ID" value="ENSOKIG00005028959.1"/>
</dbReference>
<dbReference type="GO" id="GO:0005874">
    <property type="term" value="C:microtubule"/>
    <property type="evidence" value="ECO:0007669"/>
    <property type="project" value="TreeGrafter"/>
</dbReference>
<name>A0A8C7I968_ONCKI</name>
<dbReference type="AlphaFoldDB" id="A0A8C7I968"/>
<evidence type="ECO:0000313" key="3">
    <source>
        <dbReference type="Ensembl" id="ENSOKIP00005067474.1"/>
    </source>
</evidence>
<feature type="domain" description="Doublecortin" evidence="2">
    <location>
        <begin position="115"/>
        <end position="193"/>
    </location>
</feature>
<dbReference type="FunFam" id="3.10.20.230:FF:000011">
    <property type="entry name" value="Doublecortin domain containing 2B"/>
    <property type="match status" value="1"/>
</dbReference>
<sequence>MSGTSGRAVLPQPPTKTIVVYRNGDAFFPGRKFVINQRQMSTFDSFLSSVTRGVEAPFGAVRNVYTPREGHKIHDLVNLQHGERYVAAGGERFKKLEPLTIPSSFFSCVFVFCSVFTNGDVLVPPARILIPKYTLTNWESVLAMVTERVHLRTGAVYRLCTLDGTTLLGPEELENNQYYVAVGAEKFRFSPYFQWVPSRGIIRDNSHHVTERAWPFDQVTASLID</sequence>
<accession>A0A8C7I968</accession>
<evidence type="ECO:0000256" key="1">
    <source>
        <dbReference type="ARBA" id="ARBA00022737"/>
    </source>
</evidence>
<dbReference type="GeneTree" id="ENSGT00940000164359"/>
<dbReference type="PROSITE" id="PS50309">
    <property type="entry name" value="DC"/>
    <property type="match status" value="2"/>
</dbReference>
<dbReference type="GO" id="GO:0035556">
    <property type="term" value="P:intracellular signal transduction"/>
    <property type="evidence" value="ECO:0007669"/>
    <property type="project" value="InterPro"/>
</dbReference>
<dbReference type="GO" id="GO:0005815">
    <property type="term" value="C:microtubule organizing center"/>
    <property type="evidence" value="ECO:0007669"/>
    <property type="project" value="TreeGrafter"/>
</dbReference>
<dbReference type="FunFam" id="3.10.20.230:FF:000004">
    <property type="entry name" value="Doublecortin domain containing 2"/>
    <property type="match status" value="1"/>
</dbReference>
<reference evidence="3" key="2">
    <citation type="submission" date="2025-09" db="UniProtKB">
        <authorList>
            <consortium name="Ensembl"/>
        </authorList>
    </citation>
    <scope>IDENTIFICATION</scope>
</reference>
<reference evidence="3" key="1">
    <citation type="submission" date="2025-08" db="UniProtKB">
        <authorList>
            <consortium name="Ensembl"/>
        </authorList>
    </citation>
    <scope>IDENTIFICATION</scope>
</reference>
<evidence type="ECO:0000313" key="4">
    <source>
        <dbReference type="Proteomes" id="UP000694557"/>
    </source>
</evidence>
<dbReference type="PANTHER" id="PTHR23004">
    <property type="entry name" value="DOUBLECORTIN DOMAIN CONTAINING 2"/>
    <property type="match status" value="1"/>
</dbReference>
<dbReference type="InterPro" id="IPR036572">
    <property type="entry name" value="Doublecortin_dom_sf"/>
</dbReference>
<dbReference type="Proteomes" id="UP000694557">
    <property type="component" value="Unassembled WGS sequence"/>
</dbReference>
<feature type="domain" description="Doublecortin" evidence="2">
    <location>
        <begin position="16"/>
        <end position="97"/>
    </location>
</feature>
<dbReference type="PANTHER" id="PTHR23004:SF9">
    <property type="entry name" value="DOUBLECORTIN DOMAIN-CONTAINING PROTEIN 2C"/>
    <property type="match status" value="1"/>
</dbReference>
<organism evidence="3 4">
    <name type="scientific">Oncorhynchus kisutch</name>
    <name type="common">Coho salmon</name>
    <name type="synonym">Salmo kisutch</name>
    <dbReference type="NCBI Taxonomy" id="8019"/>
    <lineage>
        <taxon>Eukaryota</taxon>
        <taxon>Metazoa</taxon>
        <taxon>Chordata</taxon>
        <taxon>Craniata</taxon>
        <taxon>Vertebrata</taxon>
        <taxon>Euteleostomi</taxon>
        <taxon>Actinopterygii</taxon>
        <taxon>Neopterygii</taxon>
        <taxon>Teleostei</taxon>
        <taxon>Protacanthopterygii</taxon>
        <taxon>Salmoniformes</taxon>
        <taxon>Salmonidae</taxon>
        <taxon>Salmoninae</taxon>
        <taxon>Oncorhynchus</taxon>
    </lineage>
</organism>
<dbReference type="SMART" id="SM00537">
    <property type="entry name" value="DCX"/>
    <property type="match status" value="2"/>
</dbReference>
<proteinExistence type="predicted"/>
<dbReference type="Gene3D" id="3.10.20.230">
    <property type="entry name" value="Doublecortin domain"/>
    <property type="match status" value="2"/>
</dbReference>
<dbReference type="SUPFAM" id="SSF89837">
    <property type="entry name" value="Doublecortin (DC)"/>
    <property type="match status" value="2"/>
</dbReference>
<keyword evidence="4" id="KW-1185">Reference proteome</keyword>
<dbReference type="Pfam" id="PF03607">
    <property type="entry name" value="DCX"/>
    <property type="match status" value="2"/>
</dbReference>
<dbReference type="CDD" id="cd17071">
    <property type="entry name" value="DCX1_DCDC2_like"/>
    <property type="match status" value="1"/>
</dbReference>
<protein>
    <submittedName>
        <fullName evidence="3">Doublecortin domain-containing protein 2</fullName>
    </submittedName>
</protein>